<feature type="region of interest" description="Disordered" evidence="2">
    <location>
        <begin position="756"/>
        <end position="814"/>
    </location>
</feature>
<dbReference type="PROSITE" id="PS50214">
    <property type="entry name" value="DISINTEGRIN_2"/>
    <property type="match status" value="1"/>
</dbReference>
<feature type="transmembrane region" description="Helical" evidence="3">
    <location>
        <begin position="703"/>
        <end position="723"/>
    </location>
</feature>
<protein>
    <submittedName>
        <fullName evidence="7">Uncharacterized protein</fullName>
    </submittedName>
</protein>
<dbReference type="Gene3D" id="4.10.70.10">
    <property type="entry name" value="Disintegrin domain"/>
    <property type="match status" value="1"/>
</dbReference>
<evidence type="ECO:0000256" key="4">
    <source>
        <dbReference type="SAM" id="SignalP"/>
    </source>
</evidence>
<dbReference type="Gene3D" id="3.40.390.10">
    <property type="entry name" value="Collagenase (Catalytic Domain)"/>
    <property type="match status" value="1"/>
</dbReference>
<sequence length="814" mass="87254">MRLPPRLYWFLAGLPVFVIDAVLEGAEILTPSHRIHAHSSFNLIFTLHDGEQDVKFTLEPNHDILSEDAQVEYMDGNGVITRTEPIVRSEVKVFRGDSWLRDERGWYHAGWARILVNRDGPDPLFEGAFTLHHDAHHIQLASSYIKTRHQLDPKVDLTGDEPMIVFRDSDVESGMYTQGLVGRDIGVDMEEDVMCPSDRLGFNTQPGNLINMMITEMPKAGLGGFGLESLFRRGMTKRQNVDGSNSFPGGSGNSAGVNLRNTIGNTDGCPTTRQVALIGVATDCTYTADFASPEAARANIINQINSASNLFERTFNITLGLSALVLSDASCPGTAPSTALWNLPCSTANSTIEDRLNLFSAWRGTRSNDSNALWTLLTTCETGASVGLAWLGQLCEKGSTPQGSQTVSGANVIARTSTEWKVIAHEIGHTMGAVHDCTSTTCAASSTMAAASMCCPLSASTCDAGGRYLMNPSTSDQIEAFSPCSVGNICSAFKRRSVNTSCLTSNKDVSIITKNECGNGIVESGEDCDCGGTEGCGTNKCCNPTTCKFVDKAVCDDANEDCCRECQFAAASVICRPGNGPCDPQEKCPGNGSTCPADVVAKDGISCGGGLQCASGQCTSRDQQCQTVMGRYSPVNDTRSCGSTDCQLTCASPEFGEDVCFRMQQNFLDGTPCSGDGSCKNGICAGSSPLGEVKSWIDKNRNIVIGVGAALGALFLFSIFSCCMSRCRRRRRIPVKNSPPPPNFAQSAYDPRWQNYNSAYRGNPNVPPVNPTAPPPNYDSRPGAQRNGPSRQGSGGYPGQAQNPYQQPQSVRYA</sequence>
<dbReference type="Gene3D" id="3.40.1620.60">
    <property type="match status" value="1"/>
</dbReference>
<comment type="caution">
    <text evidence="1">Lacks conserved residue(s) required for the propagation of feature annotation.</text>
</comment>
<evidence type="ECO:0000313" key="7">
    <source>
        <dbReference type="EMBL" id="KAL0635351.1"/>
    </source>
</evidence>
<evidence type="ECO:0000313" key="8">
    <source>
        <dbReference type="Proteomes" id="UP001447188"/>
    </source>
</evidence>
<reference evidence="7 8" key="1">
    <citation type="submission" date="2024-02" db="EMBL/GenBank/DDBJ databases">
        <title>Discinaceae phylogenomics.</title>
        <authorList>
            <person name="Dirks A.C."/>
            <person name="James T.Y."/>
        </authorList>
    </citation>
    <scope>NUCLEOTIDE SEQUENCE [LARGE SCALE GENOMIC DNA]</scope>
    <source>
        <strain evidence="7 8">ACD0624</strain>
    </source>
</reference>
<feature type="domain" description="Peptidase M12B" evidence="6">
    <location>
        <begin position="273"/>
        <end position="489"/>
    </location>
</feature>
<feature type="compositionally biased region" description="Polar residues" evidence="2">
    <location>
        <begin position="800"/>
        <end position="814"/>
    </location>
</feature>
<evidence type="ECO:0000256" key="2">
    <source>
        <dbReference type="SAM" id="MobiDB-lite"/>
    </source>
</evidence>
<keyword evidence="3" id="KW-0812">Transmembrane</keyword>
<dbReference type="SMART" id="SM00050">
    <property type="entry name" value="DISIN"/>
    <property type="match status" value="1"/>
</dbReference>
<evidence type="ECO:0000256" key="1">
    <source>
        <dbReference type="PROSITE-ProRule" id="PRU00276"/>
    </source>
</evidence>
<feature type="binding site" evidence="1">
    <location>
        <position position="435"/>
    </location>
    <ligand>
        <name>Zn(2+)</name>
        <dbReference type="ChEBI" id="CHEBI:29105"/>
        <note>catalytic</note>
    </ligand>
</feature>
<dbReference type="InterPro" id="IPR001762">
    <property type="entry name" value="Disintegrin_dom"/>
</dbReference>
<feature type="binding site" evidence="1">
    <location>
        <position position="425"/>
    </location>
    <ligand>
        <name>Zn(2+)</name>
        <dbReference type="ChEBI" id="CHEBI:29105"/>
        <note>catalytic</note>
    </ligand>
</feature>
<dbReference type="Pfam" id="PF13688">
    <property type="entry name" value="Reprolysin_5"/>
    <property type="match status" value="1"/>
</dbReference>
<dbReference type="SUPFAM" id="SSF55486">
    <property type="entry name" value="Metalloproteases ('zincins'), catalytic domain"/>
    <property type="match status" value="1"/>
</dbReference>
<keyword evidence="3" id="KW-0472">Membrane</keyword>
<proteinExistence type="predicted"/>
<dbReference type="InterPro" id="IPR051489">
    <property type="entry name" value="ADAM_Metalloproteinase"/>
</dbReference>
<comment type="caution">
    <text evidence="7">The sequence shown here is derived from an EMBL/GenBank/DDBJ whole genome shotgun (WGS) entry which is preliminary data.</text>
</comment>
<evidence type="ECO:0000256" key="3">
    <source>
        <dbReference type="SAM" id="Phobius"/>
    </source>
</evidence>
<evidence type="ECO:0000259" key="6">
    <source>
        <dbReference type="PROSITE" id="PS50215"/>
    </source>
</evidence>
<gene>
    <name evidence="7" type="ORF">Q9L58_005745</name>
</gene>
<dbReference type="EMBL" id="JBBBZM010000072">
    <property type="protein sequence ID" value="KAL0635351.1"/>
    <property type="molecule type" value="Genomic_DNA"/>
</dbReference>
<name>A0ABR3GIF9_9PEZI</name>
<accession>A0ABR3GIF9</accession>
<keyword evidence="3" id="KW-1133">Transmembrane helix</keyword>
<feature type="binding site" evidence="1">
    <location>
        <position position="429"/>
    </location>
    <ligand>
        <name>Zn(2+)</name>
        <dbReference type="ChEBI" id="CHEBI:29105"/>
        <note>catalytic</note>
    </ligand>
</feature>
<dbReference type="CDD" id="cd04271">
    <property type="entry name" value="ZnMc_ADAM_fungal"/>
    <property type="match status" value="1"/>
</dbReference>
<dbReference type="InterPro" id="IPR034028">
    <property type="entry name" value="ZnMc_ADAM_fungal"/>
</dbReference>
<dbReference type="InterPro" id="IPR036436">
    <property type="entry name" value="Disintegrin_dom_sf"/>
</dbReference>
<keyword evidence="1" id="KW-0862">Zinc</keyword>
<dbReference type="PANTHER" id="PTHR45702:SF2">
    <property type="entry name" value="KUZBANIAN, ISOFORM A"/>
    <property type="match status" value="1"/>
</dbReference>
<dbReference type="Proteomes" id="UP001447188">
    <property type="component" value="Unassembled WGS sequence"/>
</dbReference>
<keyword evidence="8" id="KW-1185">Reference proteome</keyword>
<dbReference type="InterPro" id="IPR001590">
    <property type="entry name" value="Peptidase_M12B"/>
</dbReference>
<keyword evidence="1" id="KW-0479">Metal-binding</keyword>
<feature type="active site" evidence="1">
    <location>
        <position position="426"/>
    </location>
</feature>
<dbReference type="InterPro" id="IPR024079">
    <property type="entry name" value="MetalloPept_cat_dom_sf"/>
</dbReference>
<feature type="chain" id="PRO_5047483140" evidence="4">
    <location>
        <begin position="26"/>
        <end position="814"/>
    </location>
</feature>
<dbReference type="PANTHER" id="PTHR45702">
    <property type="entry name" value="ADAM10/ADAM17 METALLOPEPTIDASE FAMILY MEMBER"/>
    <property type="match status" value="1"/>
</dbReference>
<dbReference type="PROSITE" id="PS50215">
    <property type="entry name" value="ADAM_MEPRO"/>
    <property type="match status" value="1"/>
</dbReference>
<dbReference type="SUPFAM" id="SSF57552">
    <property type="entry name" value="Blood coagulation inhibitor (disintegrin)"/>
    <property type="match status" value="1"/>
</dbReference>
<keyword evidence="4" id="KW-0732">Signal</keyword>
<feature type="signal peptide" evidence="4">
    <location>
        <begin position="1"/>
        <end position="25"/>
    </location>
</feature>
<dbReference type="Pfam" id="PF00200">
    <property type="entry name" value="Disintegrin"/>
    <property type="match status" value="1"/>
</dbReference>
<feature type="compositionally biased region" description="Pro residues" evidence="2">
    <location>
        <begin position="765"/>
        <end position="777"/>
    </location>
</feature>
<feature type="domain" description="Disintegrin" evidence="5">
    <location>
        <begin position="514"/>
        <end position="603"/>
    </location>
</feature>
<organism evidence="7 8">
    <name type="scientific">Discina gigas</name>
    <dbReference type="NCBI Taxonomy" id="1032678"/>
    <lineage>
        <taxon>Eukaryota</taxon>
        <taxon>Fungi</taxon>
        <taxon>Dikarya</taxon>
        <taxon>Ascomycota</taxon>
        <taxon>Pezizomycotina</taxon>
        <taxon>Pezizomycetes</taxon>
        <taxon>Pezizales</taxon>
        <taxon>Discinaceae</taxon>
        <taxon>Discina</taxon>
    </lineage>
</organism>
<dbReference type="SMART" id="SM00608">
    <property type="entry name" value="ACR"/>
    <property type="match status" value="1"/>
</dbReference>
<evidence type="ECO:0000259" key="5">
    <source>
        <dbReference type="PROSITE" id="PS50214"/>
    </source>
</evidence>
<dbReference type="InterPro" id="IPR006586">
    <property type="entry name" value="ADAM_Cys-rich"/>
</dbReference>